<proteinExistence type="predicted"/>
<evidence type="ECO:0000313" key="1">
    <source>
        <dbReference type="EMBL" id="KAJ7526485.1"/>
    </source>
</evidence>
<accession>A0ACC2B9N7</accession>
<dbReference type="EMBL" id="CM055107">
    <property type="protein sequence ID" value="KAJ7526485.1"/>
    <property type="molecule type" value="Genomic_DNA"/>
</dbReference>
<evidence type="ECO:0000313" key="2">
    <source>
        <dbReference type="Proteomes" id="UP001162992"/>
    </source>
</evidence>
<protein>
    <submittedName>
        <fullName evidence="1">Uncharacterized protein</fullName>
    </submittedName>
</protein>
<organism evidence="1 2">
    <name type="scientific">Diphasiastrum complanatum</name>
    <name type="common">Issler's clubmoss</name>
    <name type="synonym">Lycopodium complanatum</name>
    <dbReference type="NCBI Taxonomy" id="34168"/>
    <lineage>
        <taxon>Eukaryota</taxon>
        <taxon>Viridiplantae</taxon>
        <taxon>Streptophyta</taxon>
        <taxon>Embryophyta</taxon>
        <taxon>Tracheophyta</taxon>
        <taxon>Lycopodiopsida</taxon>
        <taxon>Lycopodiales</taxon>
        <taxon>Lycopodiaceae</taxon>
        <taxon>Lycopodioideae</taxon>
        <taxon>Diphasiastrum</taxon>
    </lineage>
</organism>
<comment type="caution">
    <text evidence="1">The sequence shown here is derived from an EMBL/GenBank/DDBJ whole genome shotgun (WGS) entry which is preliminary data.</text>
</comment>
<keyword evidence="2" id="KW-1185">Reference proteome</keyword>
<sequence length="1003" mass="108965">MSSASIATLSFTMPRDSLEDIGHWPGSATKSIELDISSSSALMHEDKPPYLGDDFGLKVRKPYTITKQRERWTEEEHQKFLDALKLYGRAWRRIEEHIGTKTTVQIRSHAQKFFCKLEREQSGGGTSTDMAVDIDIPPPRPKRKPNHPYPRKAGGSFSSSPSDMESDCSPSSVPLSYAAVKFVTPPFGEGYYMPPTAIAPFFTPLKQGDHGMSDTTAVARPQPSKLSTSLKLFGQNVVVPTAHKSTDPATTLSLIHASIPSRENTPANSGESGRSFSTQRGSKDEAEIIMEANIGSSFSLFQNVAKLGLKPKAVPGRLLGELDTGFIQKTVNSGVDISCLDKIVLVKQDQESERLQYGGQEQTLNSPSALDDSHHMKSTLNFNSHEAADSIEKSSDWKAHETSTSKLSSHDFVDAISQNLPFNSTGYPSVGPEHLSTFQGIDSQVFHYSPDKLFGPWQWISTNSENLASKMMPGVFPMAVLGLPSLGIENEKAGMSAAAAAPIASASAWWAFRGISSSNQFYPSMGPFYSPVGLTVLSASSSTRQSSSCQAERELGQKLLVQTVQAENDSKDIIEESHTQVLTCKNLDCKARSKVSLLRPTDSNQSARSDLAKSSCNGSCSTGNCEQISCQNKPGKRQQDVHLQKHFACERDQKRVRRGSIESSCTFVSEDVNSCLGTSDSGASLRCLVINDEVDDITGCDGTSSGDGGPSSTSSGCENPIRISDSNDGQFFDNAKDSACLTWRGDGDIQSTTSKLQETLQRVEEKLTYSTGHLISRTSIQNRALDSGERQLRSRADVGIVDGFPKHHGDAMSETELQKEVSDEGRMDFQSPQDFSISSTSHDAGDSSNLFLLAHHEFSDRSVPANGYSTTNKDEIGVQGSTSRSCTPETTSLCKTESNLHDRLEEKSPPASCSAFRKLYSSLKKPEVNTLEQSQKFKGKMGLALSDSIDSSMESQEGKLHRPKAGRIASSITSKGEDSAFRGAGFVPYQRSSVELCVSSIEK</sequence>
<dbReference type="Proteomes" id="UP001162992">
    <property type="component" value="Chromosome 16"/>
</dbReference>
<gene>
    <name evidence="1" type="ORF">O6H91_16G008500</name>
</gene>
<name>A0ACC2B9N7_DIPCM</name>
<reference evidence="2" key="1">
    <citation type="journal article" date="2024" name="Proc. Natl. Acad. Sci. U.S.A.">
        <title>Extraordinary preservation of gene collinearity over three hundred million years revealed in homosporous lycophytes.</title>
        <authorList>
            <person name="Li C."/>
            <person name="Wickell D."/>
            <person name="Kuo L.Y."/>
            <person name="Chen X."/>
            <person name="Nie B."/>
            <person name="Liao X."/>
            <person name="Peng D."/>
            <person name="Ji J."/>
            <person name="Jenkins J."/>
            <person name="Williams M."/>
            <person name="Shu S."/>
            <person name="Plott C."/>
            <person name="Barry K."/>
            <person name="Rajasekar S."/>
            <person name="Grimwood J."/>
            <person name="Han X."/>
            <person name="Sun S."/>
            <person name="Hou Z."/>
            <person name="He W."/>
            <person name="Dai G."/>
            <person name="Sun C."/>
            <person name="Schmutz J."/>
            <person name="Leebens-Mack J.H."/>
            <person name="Li F.W."/>
            <person name="Wang L."/>
        </authorList>
    </citation>
    <scope>NUCLEOTIDE SEQUENCE [LARGE SCALE GENOMIC DNA]</scope>
    <source>
        <strain evidence="2">cv. PW_Plant_1</strain>
    </source>
</reference>